<gene>
    <name evidence="4" type="ORF">pdam_00000848</name>
</gene>
<feature type="compositionally biased region" description="Polar residues" evidence="2">
    <location>
        <begin position="12"/>
        <end position="32"/>
    </location>
</feature>
<dbReference type="Pfam" id="PF02437">
    <property type="entry name" value="Ski_Sno_DHD"/>
    <property type="match status" value="1"/>
</dbReference>
<evidence type="ECO:0000313" key="4">
    <source>
        <dbReference type="EMBL" id="RMX45381.1"/>
    </source>
</evidence>
<comment type="caution">
    <text evidence="4">The sequence shown here is derived from an EMBL/GenBank/DDBJ whole genome shotgun (WGS) entry which is preliminary data.</text>
</comment>
<dbReference type="AlphaFoldDB" id="A0A3M6TVL3"/>
<dbReference type="Gene3D" id="3.10.260.20">
    <property type="entry name" value="Ski"/>
    <property type="match status" value="3"/>
</dbReference>
<dbReference type="SUPFAM" id="SSF46955">
    <property type="entry name" value="Putative DNA-binding domain"/>
    <property type="match status" value="1"/>
</dbReference>
<name>A0A3M6TVL3_POCDA</name>
<feature type="region of interest" description="Disordered" evidence="2">
    <location>
        <begin position="687"/>
        <end position="738"/>
    </location>
</feature>
<sequence length="976" mass="110704">MEPCRENDDFSVATNRNIPLAIDSNSENGSTTEEIRTEVDHNSPKQFEPDSNPLKPNKSHNASNREVLAVCVPQFVQNSRIVIIFIDACQAVLKIWGSYSNLQHLLRKHGINTHRFSQSELRKLKSMGAVDMQVKLCSFISDKDFRQILMKYDEICNTNKAKFIHFLTPVEISDNYSDSVNVQGVQSNIGNNKNSNITWPSQNTISSLHRIHAYMIENQEVITLSELNSLFVHFERPDLLLQVLSTLEITVSMLMSNKLERVGIPTAITDGDCARLFINKKDFDRILQYNAAFLNQNPPKIVWIHLNESHLLSKGQTSQRSNSVAGYDEPEAVDSLNKSYDYIENFNLNTCQSEISAEAHRANLQSGLGKKDEMDDLSDMLHVVPQSGSPPMSQGGGTNRCRYIIRTCRVNDEVVVCIPDLQKAVIDIFKQRVQVGNYMHHLNISTKRFERVFLQRLKSHNILSSRAKLCTYITKTDAERLLQMYHVNHCDNGDKILQNIEWSEPINLEDAVNNVCGDSQRHLVEHGGQETLKIPLFIVNDQIVVSMPDVHKVVQLLNGQSVQLQYNLQKLGIVKYKYPYNDICQLKVLTQMKRPSLRTYITKSDVDKVLKFYITPENETRLQLIEWQTPIAVESVACSSASSGISSVDAESISTENNDVNPADGETCDLYSFSDLFKAFVSDDSESVDSFNDDDDDDLPETLFHPSSPSPSSRAGTTNPLQSTPITFYTSDKVNSPSNQLHPVKPLFSNNHLPPLHLPGRHDRDVNQVGLDVNQRSQVNVEDVTRCWSCDTPSCTKMHPSNILGNSAVTTCKSIHSKISSDGGASQTLPGTSVKLTNCDCSHHSYKRTREVLVGEGAWMEQLAKKHRADHNDLLKTLQHKETELNILYDAYQEQIKRERKQRLAVQRELDQVRNSNAELLQNIERKKIEMKILHDSHKLQMDLEKKKREQLQIELRNPRGGEARFNIVHVKQEPL</sequence>
<accession>A0A3M6TVL3</accession>
<dbReference type="Proteomes" id="UP000275408">
    <property type="component" value="Unassembled WGS sequence"/>
</dbReference>
<evidence type="ECO:0000256" key="1">
    <source>
        <dbReference type="SAM" id="Coils"/>
    </source>
</evidence>
<feature type="compositionally biased region" description="Acidic residues" evidence="2">
    <location>
        <begin position="687"/>
        <end position="700"/>
    </location>
</feature>
<feature type="domain" description="SKI/SNO/DAC" evidence="3">
    <location>
        <begin position="405"/>
        <end position="483"/>
    </location>
</feature>
<dbReference type="InterPro" id="IPR003380">
    <property type="entry name" value="SKI/SNO/DAC"/>
</dbReference>
<feature type="compositionally biased region" description="Polar residues" evidence="2">
    <location>
        <begin position="705"/>
        <end position="738"/>
    </location>
</feature>
<dbReference type="OrthoDB" id="5959318at2759"/>
<feature type="region of interest" description="Disordered" evidence="2">
    <location>
        <begin position="1"/>
        <end position="59"/>
    </location>
</feature>
<dbReference type="CDD" id="cd21074">
    <property type="entry name" value="DHD_Ski_Sno_Dac"/>
    <property type="match status" value="1"/>
</dbReference>
<keyword evidence="1" id="KW-0175">Coiled coil</keyword>
<evidence type="ECO:0000259" key="3">
    <source>
        <dbReference type="Pfam" id="PF02437"/>
    </source>
</evidence>
<dbReference type="InterPro" id="IPR009061">
    <property type="entry name" value="DNA-bd_dom_put_sf"/>
</dbReference>
<feature type="compositionally biased region" description="Basic and acidic residues" evidence="2">
    <location>
        <begin position="33"/>
        <end position="43"/>
    </location>
</feature>
<keyword evidence="5" id="KW-1185">Reference proteome</keyword>
<dbReference type="InterPro" id="IPR037000">
    <property type="entry name" value="Ski_DNA-bd_sf"/>
</dbReference>
<evidence type="ECO:0000313" key="5">
    <source>
        <dbReference type="Proteomes" id="UP000275408"/>
    </source>
</evidence>
<feature type="coiled-coil region" evidence="1">
    <location>
        <begin position="875"/>
        <end position="955"/>
    </location>
</feature>
<reference evidence="4 5" key="1">
    <citation type="journal article" date="2018" name="Sci. Rep.">
        <title>Comparative analysis of the Pocillopora damicornis genome highlights role of immune system in coral evolution.</title>
        <authorList>
            <person name="Cunning R."/>
            <person name="Bay R.A."/>
            <person name="Gillette P."/>
            <person name="Baker A.C."/>
            <person name="Traylor-Knowles N."/>
        </authorList>
    </citation>
    <scope>NUCLEOTIDE SEQUENCE [LARGE SCALE GENOMIC DNA]</scope>
    <source>
        <strain evidence="4">RSMAS</strain>
        <tissue evidence="4">Whole animal</tissue>
    </source>
</reference>
<proteinExistence type="predicted"/>
<evidence type="ECO:0000256" key="2">
    <source>
        <dbReference type="SAM" id="MobiDB-lite"/>
    </source>
</evidence>
<dbReference type="EMBL" id="RCHS01002836">
    <property type="protein sequence ID" value="RMX45381.1"/>
    <property type="molecule type" value="Genomic_DNA"/>
</dbReference>
<organism evidence="4 5">
    <name type="scientific">Pocillopora damicornis</name>
    <name type="common">Cauliflower coral</name>
    <name type="synonym">Millepora damicornis</name>
    <dbReference type="NCBI Taxonomy" id="46731"/>
    <lineage>
        <taxon>Eukaryota</taxon>
        <taxon>Metazoa</taxon>
        <taxon>Cnidaria</taxon>
        <taxon>Anthozoa</taxon>
        <taxon>Hexacorallia</taxon>
        <taxon>Scleractinia</taxon>
        <taxon>Astrocoeniina</taxon>
        <taxon>Pocilloporidae</taxon>
        <taxon>Pocillopora</taxon>
    </lineage>
</organism>
<protein>
    <recommendedName>
        <fullName evidence="3">SKI/SNO/DAC domain-containing protein</fullName>
    </recommendedName>
</protein>